<dbReference type="Gene3D" id="1.20.1250.20">
    <property type="entry name" value="MFS general substrate transporter like domains"/>
    <property type="match status" value="2"/>
</dbReference>
<organism evidence="7 8">
    <name type="scientific">Leucocoprinus leucothites</name>
    <dbReference type="NCBI Taxonomy" id="201217"/>
    <lineage>
        <taxon>Eukaryota</taxon>
        <taxon>Fungi</taxon>
        <taxon>Dikarya</taxon>
        <taxon>Basidiomycota</taxon>
        <taxon>Agaricomycotina</taxon>
        <taxon>Agaricomycetes</taxon>
        <taxon>Agaricomycetidae</taxon>
        <taxon>Agaricales</taxon>
        <taxon>Agaricineae</taxon>
        <taxon>Agaricaceae</taxon>
        <taxon>Leucocoprinus</taxon>
    </lineage>
</organism>
<evidence type="ECO:0000256" key="4">
    <source>
        <dbReference type="ARBA" id="ARBA00022989"/>
    </source>
</evidence>
<feature type="transmembrane region" description="Helical" evidence="6">
    <location>
        <begin position="227"/>
        <end position="248"/>
    </location>
</feature>
<evidence type="ECO:0000313" key="8">
    <source>
        <dbReference type="Proteomes" id="UP000559027"/>
    </source>
</evidence>
<sequence>MASTNHSLLSIFSFDEWNSFGTLHIRTTSFEPWQWLMIITGALTLLTALAFWFLFPDSPTTAWFLTMEERAKAIRRIKENQTGVENKQFKKDQMIEAFTDPKTWLFALFSALDNVPNSLTNQRQIIVASFGFSLLQTTLLSCVDGVIEIITIWVGISIASRIPNSRAYVGAIFMVPNLLGVFMMNFLPWSNQIGLLFAEWLTGVGTTGFVLALAWLSSVTSGHTKKVTVNAIMLSAYCVGNAAGPFMWQAQYKPRNHVPWIIIGVCYLLCMILLLVLRFIMNKENKRRDAETRDTTYDEIYVERKNSDGSIGKIRVDKEYLDLTDIQNRDFRYVL</sequence>
<dbReference type="InterPro" id="IPR011701">
    <property type="entry name" value="MFS"/>
</dbReference>
<feature type="transmembrane region" description="Helical" evidence="6">
    <location>
        <begin position="35"/>
        <end position="55"/>
    </location>
</feature>
<evidence type="ECO:0000256" key="1">
    <source>
        <dbReference type="ARBA" id="ARBA00004141"/>
    </source>
</evidence>
<keyword evidence="5 6" id="KW-0472">Membrane</keyword>
<evidence type="ECO:0000256" key="2">
    <source>
        <dbReference type="ARBA" id="ARBA00022448"/>
    </source>
</evidence>
<reference evidence="7 8" key="1">
    <citation type="journal article" date="2020" name="ISME J.">
        <title>Uncovering the hidden diversity of litter-decomposition mechanisms in mushroom-forming fungi.</title>
        <authorList>
            <person name="Floudas D."/>
            <person name="Bentzer J."/>
            <person name="Ahren D."/>
            <person name="Johansson T."/>
            <person name="Persson P."/>
            <person name="Tunlid A."/>
        </authorList>
    </citation>
    <scope>NUCLEOTIDE SEQUENCE [LARGE SCALE GENOMIC DNA]</scope>
    <source>
        <strain evidence="7 8">CBS 146.42</strain>
    </source>
</reference>
<dbReference type="PANTHER" id="PTHR43791">
    <property type="entry name" value="PERMEASE-RELATED"/>
    <property type="match status" value="1"/>
</dbReference>
<keyword evidence="3 6" id="KW-0812">Transmembrane</keyword>
<proteinExistence type="predicted"/>
<keyword evidence="8" id="KW-1185">Reference proteome</keyword>
<feature type="transmembrane region" description="Helical" evidence="6">
    <location>
        <begin position="260"/>
        <end position="280"/>
    </location>
</feature>
<comment type="caution">
    <text evidence="7">The sequence shown here is derived from an EMBL/GenBank/DDBJ whole genome shotgun (WGS) entry which is preliminary data.</text>
</comment>
<protein>
    <recommendedName>
        <fullName evidence="9">Allantoate permease</fullName>
    </recommendedName>
</protein>
<accession>A0A8H5CUG7</accession>
<dbReference type="OrthoDB" id="6730379at2759"/>
<evidence type="ECO:0008006" key="9">
    <source>
        <dbReference type="Google" id="ProtNLM"/>
    </source>
</evidence>
<evidence type="ECO:0000313" key="7">
    <source>
        <dbReference type="EMBL" id="KAF5347296.1"/>
    </source>
</evidence>
<dbReference type="InterPro" id="IPR036259">
    <property type="entry name" value="MFS_trans_sf"/>
</dbReference>
<keyword evidence="4 6" id="KW-1133">Transmembrane helix</keyword>
<dbReference type="PANTHER" id="PTHR43791:SF63">
    <property type="entry name" value="HIGH AFFINITY CYSTEINE TRANSPORTER"/>
    <property type="match status" value="1"/>
</dbReference>
<dbReference type="Proteomes" id="UP000559027">
    <property type="component" value="Unassembled WGS sequence"/>
</dbReference>
<comment type="subcellular location">
    <subcellularLocation>
        <location evidence="1">Membrane</location>
        <topology evidence="1">Multi-pass membrane protein</topology>
    </subcellularLocation>
</comment>
<name>A0A8H5CUG7_9AGAR</name>
<dbReference type="AlphaFoldDB" id="A0A8H5CUG7"/>
<dbReference type="EMBL" id="JAACJO010000026">
    <property type="protein sequence ID" value="KAF5347296.1"/>
    <property type="molecule type" value="Genomic_DNA"/>
</dbReference>
<feature type="transmembrane region" description="Helical" evidence="6">
    <location>
        <begin position="193"/>
        <end position="215"/>
    </location>
</feature>
<dbReference type="GO" id="GO:0016020">
    <property type="term" value="C:membrane"/>
    <property type="evidence" value="ECO:0007669"/>
    <property type="project" value="UniProtKB-SubCell"/>
</dbReference>
<dbReference type="GO" id="GO:0022857">
    <property type="term" value="F:transmembrane transporter activity"/>
    <property type="evidence" value="ECO:0007669"/>
    <property type="project" value="InterPro"/>
</dbReference>
<dbReference type="SUPFAM" id="SSF103473">
    <property type="entry name" value="MFS general substrate transporter"/>
    <property type="match status" value="1"/>
</dbReference>
<feature type="transmembrane region" description="Helical" evidence="6">
    <location>
        <begin position="168"/>
        <end position="187"/>
    </location>
</feature>
<evidence type="ECO:0000256" key="3">
    <source>
        <dbReference type="ARBA" id="ARBA00022692"/>
    </source>
</evidence>
<dbReference type="Pfam" id="PF07690">
    <property type="entry name" value="MFS_1"/>
    <property type="match status" value="1"/>
</dbReference>
<gene>
    <name evidence="7" type="ORF">D9756_009974</name>
</gene>
<keyword evidence="2" id="KW-0813">Transport</keyword>
<evidence type="ECO:0000256" key="5">
    <source>
        <dbReference type="ARBA" id="ARBA00023136"/>
    </source>
</evidence>
<evidence type="ECO:0000256" key="6">
    <source>
        <dbReference type="SAM" id="Phobius"/>
    </source>
</evidence>